<dbReference type="RefSeq" id="WP_191157287.1">
    <property type="nucleotide sequence ID" value="NZ_JACXAI010000006.1"/>
</dbReference>
<comment type="caution">
    <text evidence="2">The sequence shown here is derived from an EMBL/GenBank/DDBJ whole genome shotgun (WGS) entry which is preliminary data.</text>
</comment>
<accession>A0A926RVQ8</accession>
<protein>
    <submittedName>
        <fullName evidence="2">TraR/DksA family transcriptional regulator</fullName>
    </submittedName>
</protein>
<organism evidence="2 3">
    <name type="scientific">Metabacillus arenae</name>
    <dbReference type="NCBI Taxonomy" id="2771434"/>
    <lineage>
        <taxon>Bacteria</taxon>
        <taxon>Bacillati</taxon>
        <taxon>Bacillota</taxon>
        <taxon>Bacilli</taxon>
        <taxon>Bacillales</taxon>
        <taxon>Bacillaceae</taxon>
        <taxon>Metabacillus</taxon>
    </lineage>
</organism>
<dbReference type="EMBL" id="JACXAI010000006">
    <property type="protein sequence ID" value="MBD1379953.1"/>
    <property type="molecule type" value="Genomic_DNA"/>
</dbReference>
<dbReference type="AlphaFoldDB" id="A0A926RVQ8"/>
<dbReference type="PANTHER" id="PTHR33823:SF5">
    <property type="entry name" value="DNAK SUPPRESSOR PROTEIN"/>
    <property type="match status" value="1"/>
</dbReference>
<comment type="caution">
    <text evidence="1">Lacks conserved residue(s) required for the propagation of feature annotation.</text>
</comment>
<name>A0A926RVQ8_9BACI</name>
<dbReference type="Proteomes" id="UP000626844">
    <property type="component" value="Unassembled WGS sequence"/>
</dbReference>
<evidence type="ECO:0000313" key="2">
    <source>
        <dbReference type="EMBL" id="MBD1379953.1"/>
    </source>
</evidence>
<reference evidence="2" key="1">
    <citation type="submission" date="2020-09" db="EMBL/GenBank/DDBJ databases">
        <title>A novel bacterium of genus Bacillus, isolated from South China Sea.</title>
        <authorList>
            <person name="Huang H."/>
            <person name="Mo K."/>
            <person name="Hu Y."/>
        </authorList>
    </citation>
    <scope>NUCLEOTIDE SEQUENCE</scope>
    <source>
        <strain evidence="2">IB182487</strain>
    </source>
</reference>
<evidence type="ECO:0000313" key="3">
    <source>
        <dbReference type="Proteomes" id="UP000626844"/>
    </source>
</evidence>
<proteinExistence type="predicted"/>
<keyword evidence="3" id="KW-1185">Reference proteome</keyword>
<gene>
    <name evidence="2" type="ORF">IC621_06920</name>
</gene>
<dbReference type="PANTHER" id="PTHR33823">
    <property type="entry name" value="RNA POLYMERASE-BINDING TRANSCRIPTION FACTOR DKSA-RELATED"/>
    <property type="match status" value="1"/>
</dbReference>
<evidence type="ECO:0000256" key="1">
    <source>
        <dbReference type="PROSITE-ProRule" id="PRU00510"/>
    </source>
</evidence>
<dbReference type="PROSITE" id="PS51128">
    <property type="entry name" value="ZF_DKSA_2"/>
    <property type="match status" value="1"/>
</dbReference>
<dbReference type="Gene3D" id="1.20.120.910">
    <property type="entry name" value="DksA, coiled-coil domain"/>
    <property type="match status" value="1"/>
</dbReference>
<sequence length="122" mass="14652">MPELLASIRYELELMREELTSRLFEHSLFDMEVRMPQVIMSIHQEKTLLFHIKEELQDVEYALKKMDEGCYGICELTSEPIPLDKLRIIPTARTIYDFSYQEQFERKCLSLSPEYFNSYSYH</sequence>